<keyword evidence="2" id="KW-1185">Reference proteome</keyword>
<dbReference type="Proteomes" id="UP000193355">
    <property type="component" value="Unassembled WGS sequence"/>
</dbReference>
<dbReference type="InterPro" id="IPR025455">
    <property type="entry name" value="DUF4276"/>
</dbReference>
<dbReference type="EMBL" id="FXBB01000021">
    <property type="protein sequence ID" value="SMG36013.1"/>
    <property type="molecule type" value="Genomic_DNA"/>
</dbReference>
<evidence type="ECO:0000313" key="2">
    <source>
        <dbReference type="Proteomes" id="UP000193355"/>
    </source>
</evidence>
<dbReference type="RefSeq" id="WP_085544914.1">
    <property type="nucleotide sequence ID" value="NZ_FXBB01000021.1"/>
</dbReference>
<name>A0A1X7K5H4_9BACT</name>
<dbReference type="OrthoDB" id="1550614at2"/>
<reference evidence="2" key="1">
    <citation type="submission" date="2017-04" db="EMBL/GenBank/DDBJ databases">
        <authorList>
            <person name="Varghese N."/>
            <person name="Submissions S."/>
        </authorList>
    </citation>
    <scope>NUCLEOTIDE SEQUENCE [LARGE SCALE GENOMIC DNA]</scope>
    <source>
        <strain evidence="2">USBA 82</strain>
    </source>
</reference>
<protein>
    <recommendedName>
        <fullName evidence="3">DUF4276 family protein</fullName>
    </recommendedName>
</protein>
<dbReference type="Pfam" id="PF14103">
    <property type="entry name" value="DUF4276"/>
    <property type="match status" value="1"/>
</dbReference>
<evidence type="ECO:0008006" key="3">
    <source>
        <dbReference type="Google" id="ProtNLM"/>
    </source>
</evidence>
<gene>
    <name evidence="1" type="ORF">SAMN06275492_1218</name>
</gene>
<accession>A0A1X7K5H4</accession>
<dbReference type="STRING" id="561720.SAMN06275492_1218"/>
<proteinExistence type="predicted"/>
<organism evidence="1 2">
    <name type="scientific">Dethiosulfovibrio salsuginis</name>
    <dbReference type="NCBI Taxonomy" id="561720"/>
    <lineage>
        <taxon>Bacteria</taxon>
        <taxon>Thermotogati</taxon>
        <taxon>Synergistota</taxon>
        <taxon>Synergistia</taxon>
        <taxon>Synergistales</taxon>
        <taxon>Dethiosulfovibrionaceae</taxon>
        <taxon>Dethiosulfovibrio</taxon>
    </lineage>
</organism>
<evidence type="ECO:0000313" key="1">
    <source>
        <dbReference type="EMBL" id="SMG36013.1"/>
    </source>
</evidence>
<dbReference type="AlphaFoldDB" id="A0A1X7K5H4"/>
<sequence length="202" mass="23098">MKIVIIVEGKTEKVFLPHLREFLKDKIPNRMPKIEPLSYDGRIPKGDKLKNLVDKLLRDRRPADYVIALTDVYTGSNPPDFKDAEDAKEKMRIWVGKEPRFFPHAAQHDFEAWLLPYWKTIQSLAKHDRGAPSATPELVNHGKPPAECIKEIFEAGKSRSYSKTRDAARILKDNDLSVSIERCPELKKLVNRIIELCGGQAL</sequence>